<protein>
    <submittedName>
        <fullName evidence="2">Uncharacterized protein</fullName>
    </submittedName>
</protein>
<gene>
    <name evidence="2" type="primary">ORF40773</name>
</gene>
<sequence length="150" mass="18028">MGIAKEVKDQSEDSENESGSGYEEGEIQNEKDEVLTSEKSRDTHNRRDSQLMKNDNMASGKKEESKSSRDYRNRDKSRQDIHGWRRVSYESQSSERNQNRRRDLYERRYSNSNRVDQNRDSKEVRYGYQEPKQSWNSDWMNNAKFRQEKD</sequence>
<feature type="compositionally biased region" description="Basic and acidic residues" evidence="1">
    <location>
        <begin position="28"/>
        <end position="50"/>
    </location>
</feature>
<feature type="compositionally biased region" description="Basic and acidic residues" evidence="1">
    <location>
        <begin position="1"/>
        <end position="11"/>
    </location>
</feature>
<accession>A0A0B6YX91</accession>
<evidence type="ECO:0000313" key="2">
    <source>
        <dbReference type="EMBL" id="CEK60929.1"/>
    </source>
</evidence>
<name>A0A0B6YX91_9EUPU</name>
<feature type="compositionally biased region" description="Basic and acidic residues" evidence="1">
    <location>
        <begin position="116"/>
        <end position="125"/>
    </location>
</feature>
<dbReference type="AlphaFoldDB" id="A0A0B6YX91"/>
<proteinExistence type="predicted"/>
<evidence type="ECO:0000256" key="1">
    <source>
        <dbReference type="SAM" id="MobiDB-lite"/>
    </source>
</evidence>
<organism evidence="2">
    <name type="scientific">Arion vulgaris</name>
    <dbReference type="NCBI Taxonomy" id="1028688"/>
    <lineage>
        <taxon>Eukaryota</taxon>
        <taxon>Metazoa</taxon>
        <taxon>Spiralia</taxon>
        <taxon>Lophotrochozoa</taxon>
        <taxon>Mollusca</taxon>
        <taxon>Gastropoda</taxon>
        <taxon>Heterobranchia</taxon>
        <taxon>Euthyneura</taxon>
        <taxon>Panpulmonata</taxon>
        <taxon>Eupulmonata</taxon>
        <taxon>Stylommatophora</taxon>
        <taxon>Helicina</taxon>
        <taxon>Arionoidea</taxon>
        <taxon>Arionidae</taxon>
        <taxon>Arion</taxon>
    </lineage>
</organism>
<dbReference type="EMBL" id="HACG01014064">
    <property type="protein sequence ID" value="CEK60929.1"/>
    <property type="molecule type" value="Transcribed_RNA"/>
</dbReference>
<feature type="compositionally biased region" description="Basic and acidic residues" evidence="1">
    <location>
        <begin position="60"/>
        <end position="83"/>
    </location>
</feature>
<feature type="region of interest" description="Disordered" evidence="1">
    <location>
        <begin position="1"/>
        <end position="150"/>
    </location>
</feature>
<feature type="non-terminal residue" evidence="2">
    <location>
        <position position="150"/>
    </location>
</feature>
<feature type="compositionally biased region" description="Polar residues" evidence="1">
    <location>
        <begin position="131"/>
        <end position="140"/>
    </location>
</feature>
<feature type="compositionally biased region" description="Basic and acidic residues" evidence="1">
    <location>
        <begin position="97"/>
        <end position="109"/>
    </location>
</feature>
<reference evidence="2" key="1">
    <citation type="submission" date="2014-12" db="EMBL/GenBank/DDBJ databases">
        <title>Insight into the proteome of Arion vulgaris.</title>
        <authorList>
            <person name="Aradska J."/>
            <person name="Bulat T."/>
            <person name="Smidak R."/>
            <person name="Sarate P."/>
            <person name="Gangsoo J."/>
            <person name="Sialana F."/>
            <person name="Bilban M."/>
            <person name="Lubec G."/>
        </authorList>
    </citation>
    <scope>NUCLEOTIDE SEQUENCE</scope>
    <source>
        <tissue evidence="2">Skin</tissue>
    </source>
</reference>